<evidence type="ECO:0000313" key="2">
    <source>
        <dbReference type="EMBL" id="KAL3807565.1"/>
    </source>
</evidence>
<dbReference type="Proteomes" id="UP001530377">
    <property type="component" value="Unassembled WGS sequence"/>
</dbReference>
<dbReference type="EMBL" id="JALLPB020000616">
    <property type="protein sequence ID" value="KAL3807565.1"/>
    <property type="molecule type" value="Genomic_DNA"/>
</dbReference>
<dbReference type="PANTHER" id="PTHR10900:SF77">
    <property type="entry name" value="FI19380P1"/>
    <property type="match status" value="1"/>
</dbReference>
<protein>
    <recommendedName>
        <fullName evidence="1">FAS1 domain-containing protein</fullName>
    </recommendedName>
</protein>
<feature type="domain" description="FAS1" evidence="1">
    <location>
        <begin position="1"/>
        <end position="128"/>
    </location>
</feature>
<dbReference type="Gene3D" id="2.30.180.10">
    <property type="entry name" value="FAS1 domain"/>
    <property type="match status" value="1"/>
</dbReference>
<comment type="caution">
    <text evidence="2">The sequence shown here is derived from an EMBL/GenBank/DDBJ whole genome shotgun (WGS) entry which is preliminary data.</text>
</comment>
<dbReference type="PANTHER" id="PTHR10900">
    <property type="entry name" value="PERIOSTIN-RELATED"/>
    <property type="match status" value="1"/>
</dbReference>
<reference evidence="2 3" key="1">
    <citation type="submission" date="2024-10" db="EMBL/GenBank/DDBJ databases">
        <title>Updated reference genomes for cyclostephanoid diatoms.</title>
        <authorList>
            <person name="Roberts W.R."/>
            <person name="Alverson A.J."/>
        </authorList>
    </citation>
    <scope>NUCLEOTIDE SEQUENCE [LARGE SCALE GENOMIC DNA]</scope>
    <source>
        <strain evidence="2 3">AJA228-03</strain>
    </source>
</reference>
<dbReference type="SUPFAM" id="SSF82153">
    <property type="entry name" value="FAS1 domain"/>
    <property type="match status" value="1"/>
</dbReference>
<dbReference type="InterPro" id="IPR000782">
    <property type="entry name" value="FAS1_domain"/>
</dbReference>
<dbReference type="Pfam" id="PF02469">
    <property type="entry name" value="Fasciclin"/>
    <property type="match status" value="1"/>
</dbReference>
<evidence type="ECO:0000313" key="3">
    <source>
        <dbReference type="Proteomes" id="UP001530377"/>
    </source>
</evidence>
<dbReference type="InterPro" id="IPR036378">
    <property type="entry name" value="FAS1_dom_sf"/>
</dbReference>
<evidence type="ECO:0000259" key="1">
    <source>
        <dbReference type="PROSITE" id="PS50213"/>
    </source>
</evidence>
<dbReference type="PROSITE" id="PS50213">
    <property type="entry name" value="FAS1"/>
    <property type="match status" value="1"/>
</dbReference>
<dbReference type="SMART" id="SM00554">
    <property type="entry name" value="FAS1"/>
    <property type="match status" value="1"/>
</dbReference>
<keyword evidence="3" id="KW-1185">Reference proteome</keyword>
<dbReference type="AlphaFoldDB" id="A0ABD3R3L1"/>
<sequence length="271" mass="29477">MIRCSSFSYRTNVRYTAPTNNAFSTLSAETLEYLLQPENIGCLRNTLLYHVLDGSYLSSDLPSGSVLTLRSTSSSSPGMGGGEDEDDILLIDAMSTTGIVTLDGRANVIISDAFRARNGVVHAIDHVLLPDDVAALVTNNNFAGGDGGDDFLSVDVLEEDSSSTNSTDDFFDVLLSPDDDQNDFDDGGSLHDDVDDASGEDEFLTGDDCFDGFLDLDSFVADNFTDDTFPTRDDWYEDNDMLTGNTDDKPVESSDGRCFSDITCCFFFICR</sequence>
<dbReference type="InterPro" id="IPR050904">
    <property type="entry name" value="Adhesion/Biosynth-related"/>
</dbReference>
<gene>
    <name evidence="2" type="ORF">ACHAXA_006466</name>
</gene>
<organism evidence="2 3">
    <name type="scientific">Cyclostephanos tholiformis</name>
    <dbReference type="NCBI Taxonomy" id="382380"/>
    <lineage>
        <taxon>Eukaryota</taxon>
        <taxon>Sar</taxon>
        <taxon>Stramenopiles</taxon>
        <taxon>Ochrophyta</taxon>
        <taxon>Bacillariophyta</taxon>
        <taxon>Coscinodiscophyceae</taxon>
        <taxon>Thalassiosirophycidae</taxon>
        <taxon>Stephanodiscales</taxon>
        <taxon>Stephanodiscaceae</taxon>
        <taxon>Cyclostephanos</taxon>
    </lineage>
</organism>
<name>A0ABD3R3L1_9STRA</name>
<proteinExistence type="predicted"/>
<accession>A0ABD3R3L1</accession>